<dbReference type="Pfam" id="PF03640">
    <property type="entry name" value="Lipoprotein_15"/>
    <property type="match status" value="1"/>
</dbReference>
<keyword evidence="2" id="KW-0732">Signal</keyword>
<dbReference type="PANTHER" id="PTHR39335">
    <property type="entry name" value="BLL4220 PROTEIN"/>
    <property type="match status" value="1"/>
</dbReference>
<evidence type="ECO:0000313" key="4">
    <source>
        <dbReference type="Proteomes" id="UP000654345"/>
    </source>
</evidence>
<keyword evidence="4" id="KW-1185">Reference proteome</keyword>
<protein>
    <recommendedName>
        <fullName evidence="5">Lipoprotein with Yx(FWY)xxD motif</fullName>
    </recommendedName>
</protein>
<sequence length="181" mass="18932">MRLKNLVFSLGLALLLVGILAACGPTASTTGANTLATTLNTSTTQSTTANASQKTSSSVVVSVGQVPSHQAVGSTFTVLTTTKGFTLYVHEWQGASGFSCDGACAKTWKPLLYNRTGTPTSTTKLPGKLSVGTDYMGRQVVFYQGYPLYTYVGDKKPGDFNAPLADNSPWQPATPSIPTGL</sequence>
<feature type="region of interest" description="Disordered" evidence="1">
    <location>
        <begin position="162"/>
        <end position="181"/>
    </location>
</feature>
<comment type="caution">
    <text evidence="3">The sequence shown here is derived from an EMBL/GenBank/DDBJ whole genome shotgun (WGS) entry which is preliminary data.</text>
</comment>
<evidence type="ECO:0000313" key="3">
    <source>
        <dbReference type="EMBL" id="GHO57195.1"/>
    </source>
</evidence>
<evidence type="ECO:0000256" key="1">
    <source>
        <dbReference type="SAM" id="MobiDB-lite"/>
    </source>
</evidence>
<gene>
    <name evidence="3" type="ORF">KSB_56700</name>
</gene>
<dbReference type="PROSITE" id="PS51257">
    <property type="entry name" value="PROKAR_LIPOPROTEIN"/>
    <property type="match status" value="1"/>
</dbReference>
<feature type="signal peptide" evidence="2">
    <location>
        <begin position="1"/>
        <end position="27"/>
    </location>
</feature>
<feature type="chain" id="PRO_5046849924" description="Lipoprotein with Yx(FWY)xxD motif" evidence="2">
    <location>
        <begin position="28"/>
        <end position="181"/>
    </location>
</feature>
<evidence type="ECO:0000256" key="2">
    <source>
        <dbReference type="SAM" id="SignalP"/>
    </source>
</evidence>
<proteinExistence type="predicted"/>
<evidence type="ECO:0008006" key="5">
    <source>
        <dbReference type="Google" id="ProtNLM"/>
    </source>
</evidence>
<dbReference type="PANTHER" id="PTHR39335:SF1">
    <property type="entry name" value="BLL4220 PROTEIN"/>
    <property type="match status" value="1"/>
</dbReference>
<reference evidence="3 4" key="1">
    <citation type="journal article" date="2021" name="Int. J. Syst. Evol. Microbiol.">
        <title>Reticulibacter mediterranei gen. nov., sp. nov., within the new family Reticulibacteraceae fam. nov., and Ktedonospora formicarum gen. nov., sp. nov., Ktedonobacter robiniae sp. nov., Dictyobacter formicarum sp. nov. and Dictyobacter arantiisoli sp. nov., belonging to the class Ktedonobacteria.</title>
        <authorList>
            <person name="Yabe S."/>
            <person name="Zheng Y."/>
            <person name="Wang C.M."/>
            <person name="Sakai Y."/>
            <person name="Abe K."/>
            <person name="Yokota A."/>
            <person name="Donadio S."/>
            <person name="Cavaletti L."/>
            <person name="Monciardini P."/>
        </authorList>
    </citation>
    <scope>NUCLEOTIDE SEQUENCE [LARGE SCALE GENOMIC DNA]</scope>
    <source>
        <strain evidence="3 4">SOSP1-30</strain>
    </source>
</reference>
<organism evidence="3 4">
    <name type="scientific">Ktedonobacter robiniae</name>
    <dbReference type="NCBI Taxonomy" id="2778365"/>
    <lineage>
        <taxon>Bacteria</taxon>
        <taxon>Bacillati</taxon>
        <taxon>Chloroflexota</taxon>
        <taxon>Ktedonobacteria</taxon>
        <taxon>Ktedonobacterales</taxon>
        <taxon>Ktedonobacteraceae</taxon>
        <taxon>Ktedonobacter</taxon>
    </lineage>
</organism>
<accession>A0ABQ3UWY4</accession>
<dbReference type="InterPro" id="IPR005297">
    <property type="entry name" value="Lipoprotein_repeat"/>
</dbReference>
<dbReference type="RefSeq" id="WP_201373617.1">
    <property type="nucleotide sequence ID" value="NZ_BNJG01000002.1"/>
</dbReference>
<feature type="compositionally biased region" description="Polar residues" evidence="1">
    <location>
        <begin position="168"/>
        <end position="181"/>
    </location>
</feature>
<dbReference type="EMBL" id="BNJG01000002">
    <property type="protein sequence ID" value="GHO57195.1"/>
    <property type="molecule type" value="Genomic_DNA"/>
</dbReference>
<name>A0ABQ3UWY4_9CHLR</name>
<dbReference type="Proteomes" id="UP000654345">
    <property type="component" value="Unassembled WGS sequence"/>
</dbReference>